<organism evidence="1 2">
    <name type="scientific">Anoxybacillus andreesenii</name>
    <dbReference type="NCBI Taxonomy" id="1325932"/>
    <lineage>
        <taxon>Bacteria</taxon>
        <taxon>Bacillati</taxon>
        <taxon>Bacillota</taxon>
        <taxon>Bacilli</taxon>
        <taxon>Bacillales</taxon>
        <taxon>Anoxybacillaceae</taxon>
        <taxon>Anoxybacillus</taxon>
    </lineage>
</organism>
<keyword evidence="2" id="KW-1185">Reference proteome</keyword>
<dbReference type="Proteomes" id="UP001231362">
    <property type="component" value="Unassembled WGS sequence"/>
</dbReference>
<reference evidence="1 2" key="1">
    <citation type="submission" date="2023-07" db="EMBL/GenBank/DDBJ databases">
        <title>Genomic Encyclopedia of Type Strains, Phase IV (KMG-IV): sequencing the most valuable type-strain genomes for metagenomic binning, comparative biology and taxonomic classification.</title>
        <authorList>
            <person name="Goeker M."/>
        </authorList>
    </citation>
    <scope>NUCLEOTIDE SEQUENCE [LARGE SCALE GENOMIC DNA]</scope>
    <source>
        <strain evidence="1 2">DSM 23948</strain>
    </source>
</reference>
<dbReference type="InterPro" id="IPR011256">
    <property type="entry name" value="Reg_factor_effector_dom_sf"/>
</dbReference>
<name>A0ABT9V1K7_9BACL</name>
<gene>
    <name evidence="1" type="ORF">J2S07_001140</name>
</gene>
<accession>A0ABT9V1K7</accession>
<dbReference type="RefSeq" id="WP_307149423.1">
    <property type="nucleotide sequence ID" value="NZ_JAUSTU010000004.1"/>
</dbReference>
<sequence>MYEIVKTYKQAIPAMRFIGNRYGNKDRVNGGFGAKWEEWFAAERFNKLESLVTDEFMNIYEDFNTNVGLMRWKEGEEFEYWIGMFLPEGTVVPEGYEYIDFSDSNLGVCWLHGTEPEIYGKEEQCAEKLSEEGFEIVTDEKGAWWFFERYGCPRFTKPDESGKVILDICHFVK</sequence>
<evidence type="ECO:0000313" key="2">
    <source>
        <dbReference type="Proteomes" id="UP001231362"/>
    </source>
</evidence>
<dbReference type="Gene3D" id="3.20.80.10">
    <property type="entry name" value="Regulatory factor, effector binding domain"/>
    <property type="match status" value="1"/>
</dbReference>
<dbReference type="EMBL" id="JAUSTU010000004">
    <property type="protein sequence ID" value="MDQ0154836.1"/>
    <property type="molecule type" value="Genomic_DNA"/>
</dbReference>
<evidence type="ECO:0000313" key="1">
    <source>
        <dbReference type="EMBL" id="MDQ0154836.1"/>
    </source>
</evidence>
<protein>
    <submittedName>
        <fullName evidence="1">Transcriptional regulator YdeE</fullName>
    </submittedName>
</protein>
<proteinExistence type="predicted"/>
<comment type="caution">
    <text evidence="1">The sequence shown here is derived from an EMBL/GenBank/DDBJ whole genome shotgun (WGS) entry which is preliminary data.</text>
</comment>